<dbReference type="EMBL" id="NKFA01000045">
    <property type="protein sequence ID" value="OXI31078.1"/>
    <property type="molecule type" value="Genomic_DNA"/>
</dbReference>
<evidence type="ECO:0000313" key="3">
    <source>
        <dbReference type="Proteomes" id="UP000214600"/>
    </source>
</evidence>
<dbReference type="AlphaFoldDB" id="A0A228HLX9"/>
<dbReference type="EMBL" id="CABVQC010000021">
    <property type="protein sequence ID" value="VWB74716.1"/>
    <property type="molecule type" value="Genomic_DNA"/>
</dbReference>
<proteinExistence type="predicted"/>
<accession>A0A6P2LVS9</accession>
<dbReference type="Proteomes" id="UP000494261">
    <property type="component" value="Unassembled WGS sequence"/>
</dbReference>
<dbReference type="OrthoDB" id="9135669at2"/>
<organism evidence="1 3">
    <name type="scientific">Burkholderia aenigmatica</name>
    <dbReference type="NCBI Taxonomy" id="2015348"/>
    <lineage>
        <taxon>Bacteria</taxon>
        <taxon>Pseudomonadati</taxon>
        <taxon>Pseudomonadota</taxon>
        <taxon>Betaproteobacteria</taxon>
        <taxon>Burkholderiales</taxon>
        <taxon>Burkholderiaceae</taxon>
        <taxon>Burkholderia</taxon>
        <taxon>Burkholderia cepacia complex</taxon>
    </lineage>
</organism>
<reference evidence="2 4" key="4">
    <citation type="submission" date="2019-09" db="EMBL/GenBank/DDBJ databases">
        <authorList>
            <person name="Depoorter E."/>
        </authorList>
    </citation>
    <scope>NUCLEOTIDE SEQUENCE [LARGE SCALE GENOMIC DNA]</scope>
    <source>
        <strain evidence="2">LMG 13014</strain>
    </source>
</reference>
<sequence length="180" mass="20453">MNLRILKKLSKRAAPLLQLLGDEREQFRADDSCKSFTNVGGHDFKHWDRMSVPHGRRDHGSFKYQPKHGRNWIVMSEPWQPWKGTVMVGESVGYYEPEWEEHTAWEALQRAVIEHYTDWNEDGPIALRTFDTPSDYFRAAHEIIAAAARAQQQQAAADRARAVASPVGAGASVAREQALI</sequence>
<gene>
    <name evidence="2" type="ORF">BLA13014_03408</name>
    <name evidence="1" type="ORF">CFB84_42530</name>
</gene>
<dbReference type="Proteomes" id="UP000214600">
    <property type="component" value="Unassembled WGS sequence"/>
</dbReference>
<dbReference type="GeneID" id="99665055"/>
<name>A0A228HLX9_9BURK</name>
<protein>
    <submittedName>
        <fullName evidence="1">Uncharacterized protein</fullName>
    </submittedName>
</protein>
<evidence type="ECO:0000313" key="2">
    <source>
        <dbReference type="EMBL" id="VWB74716.1"/>
    </source>
</evidence>
<reference evidence="1 3" key="3">
    <citation type="submission" date="2017-08" db="EMBL/GenBank/DDBJ databases">
        <title>WGS of novel Burkholderia cepaca complex species.</title>
        <authorList>
            <person name="Lipuma J."/>
            <person name="Spilker T."/>
        </authorList>
    </citation>
    <scope>NUCLEOTIDE SEQUENCE [LARGE SCALE GENOMIC DNA]</scope>
    <source>
        <strain evidence="1 3">AU17325</strain>
    </source>
</reference>
<reference evidence="3" key="1">
    <citation type="submission" date="2017-06" db="EMBL/GenBank/DDBJ databases">
        <authorList>
            <person name="LiPuma J."/>
            <person name="Spilker T."/>
        </authorList>
    </citation>
    <scope>NUCLEOTIDE SEQUENCE [LARGE SCALE GENOMIC DNA]</scope>
    <source>
        <strain evidence="3">AU17325</strain>
    </source>
</reference>
<dbReference type="RefSeq" id="WP_089454701.1">
    <property type="nucleotide sequence ID" value="NZ_CABVQC010000021.1"/>
</dbReference>
<evidence type="ECO:0000313" key="1">
    <source>
        <dbReference type="EMBL" id="OXI31078.1"/>
    </source>
</evidence>
<reference evidence="1" key="2">
    <citation type="submission" date="2017-06" db="EMBL/GenBank/DDBJ databases">
        <authorList>
            <person name="Kim H.J."/>
            <person name="Triplett B.A."/>
        </authorList>
    </citation>
    <scope>NUCLEOTIDE SEQUENCE [LARGE SCALE GENOMIC DNA]</scope>
    <source>
        <strain evidence="1">AU17325</strain>
    </source>
</reference>
<accession>A0A228HLX9</accession>
<evidence type="ECO:0000313" key="4">
    <source>
        <dbReference type="Proteomes" id="UP000494261"/>
    </source>
</evidence>